<name>A0A8J6JR79_9FIRM</name>
<evidence type="ECO:0000256" key="7">
    <source>
        <dbReference type="ARBA" id="ARBA00022695"/>
    </source>
</evidence>
<evidence type="ECO:0000313" key="18">
    <source>
        <dbReference type="Proteomes" id="UP000607645"/>
    </source>
</evidence>
<comment type="subcellular location">
    <subcellularLocation>
        <location evidence="2">Cytoplasm</location>
    </subcellularLocation>
</comment>
<dbReference type="GO" id="GO:0019134">
    <property type="term" value="F:glucosamine-1-phosphate N-acetyltransferase activity"/>
    <property type="evidence" value="ECO:0007669"/>
    <property type="project" value="UniProtKB-EC"/>
</dbReference>
<keyword evidence="7" id="KW-0548">Nucleotidyltransferase</keyword>
<dbReference type="SUPFAM" id="SSF51161">
    <property type="entry name" value="Trimeric LpxA-like enzymes"/>
    <property type="match status" value="1"/>
</dbReference>
<evidence type="ECO:0000256" key="11">
    <source>
        <dbReference type="ARBA" id="ARBA00022984"/>
    </source>
</evidence>
<comment type="similarity">
    <text evidence="3">In the C-terminal section; belongs to the transferase hexapeptide repeat family.</text>
</comment>
<dbReference type="GO" id="GO:0005737">
    <property type="term" value="C:cytoplasm"/>
    <property type="evidence" value="ECO:0007669"/>
    <property type="project" value="UniProtKB-SubCell"/>
</dbReference>
<dbReference type="PANTHER" id="PTHR43584">
    <property type="entry name" value="NUCLEOTIDYL TRANSFERASE"/>
    <property type="match status" value="1"/>
</dbReference>
<organism evidence="17 18">
    <name type="scientific">Lawsonibacter faecis</name>
    <dbReference type="NCBI Taxonomy" id="2763052"/>
    <lineage>
        <taxon>Bacteria</taxon>
        <taxon>Bacillati</taxon>
        <taxon>Bacillota</taxon>
        <taxon>Clostridia</taxon>
        <taxon>Eubacteriales</taxon>
        <taxon>Oscillospiraceae</taxon>
        <taxon>Lawsonibacter</taxon>
    </lineage>
</organism>
<evidence type="ECO:0000256" key="9">
    <source>
        <dbReference type="ARBA" id="ARBA00022842"/>
    </source>
</evidence>
<dbReference type="GO" id="GO:0003977">
    <property type="term" value="F:UDP-N-acetylglucosamine diphosphorylase activity"/>
    <property type="evidence" value="ECO:0007669"/>
    <property type="project" value="UniProtKB-EC"/>
</dbReference>
<dbReference type="GO" id="GO:0006048">
    <property type="term" value="P:UDP-N-acetylglucosamine biosynthetic process"/>
    <property type="evidence" value="ECO:0007669"/>
    <property type="project" value="InterPro"/>
</dbReference>
<evidence type="ECO:0000256" key="15">
    <source>
        <dbReference type="ARBA" id="ARBA00048493"/>
    </source>
</evidence>
<dbReference type="InterPro" id="IPR050065">
    <property type="entry name" value="GlmU-like"/>
</dbReference>
<comment type="cofactor">
    <cofactor evidence="1">
        <name>Mg(2+)</name>
        <dbReference type="ChEBI" id="CHEBI:18420"/>
    </cofactor>
</comment>
<keyword evidence="9" id="KW-0460">Magnesium</keyword>
<evidence type="ECO:0000256" key="6">
    <source>
        <dbReference type="ARBA" id="ARBA00022679"/>
    </source>
</evidence>
<evidence type="ECO:0000256" key="3">
    <source>
        <dbReference type="ARBA" id="ARBA00007707"/>
    </source>
</evidence>
<evidence type="ECO:0000256" key="8">
    <source>
        <dbReference type="ARBA" id="ARBA00022723"/>
    </source>
</evidence>
<comment type="catalytic activity">
    <reaction evidence="14">
        <text>alpha-D-glucosamine 1-phosphate + acetyl-CoA = N-acetyl-alpha-D-glucosamine 1-phosphate + CoA + H(+)</text>
        <dbReference type="Rhea" id="RHEA:13725"/>
        <dbReference type="ChEBI" id="CHEBI:15378"/>
        <dbReference type="ChEBI" id="CHEBI:57287"/>
        <dbReference type="ChEBI" id="CHEBI:57288"/>
        <dbReference type="ChEBI" id="CHEBI:57776"/>
        <dbReference type="ChEBI" id="CHEBI:58516"/>
        <dbReference type="EC" id="2.3.1.157"/>
    </reaction>
</comment>
<comment type="function">
    <text evidence="16">Catalyzes the last two sequential reactions in the de novo biosynthetic pathway for UDP-N-acetylglucosamine (UDP-GlcNAc). The C-terminal domain catalyzes the transfer of acetyl group from acetyl coenzyme A to glucosamine-1-phosphate (GlcN-1-P) to produce N-acetylglucosamine-1-phosphate (GlcNAc-1-P), which is converted into UDP-GlcNAc by the transfer of uridine 5-monophosphate (from uridine 5-triphosphate), a reaction catalyzed by the N-terminal domain.</text>
</comment>
<evidence type="ECO:0000256" key="13">
    <source>
        <dbReference type="ARBA" id="ARBA00023316"/>
    </source>
</evidence>
<dbReference type="Pfam" id="PF00132">
    <property type="entry name" value="Hexapep"/>
    <property type="match status" value="3"/>
</dbReference>
<keyword evidence="5" id="KW-0963">Cytoplasm</keyword>
<reference evidence="17" key="1">
    <citation type="submission" date="2020-08" db="EMBL/GenBank/DDBJ databases">
        <title>Genome public.</title>
        <authorList>
            <person name="Liu C."/>
            <person name="Sun Q."/>
        </authorList>
    </citation>
    <scope>NUCLEOTIDE SEQUENCE</scope>
    <source>
        <strain evidence="17">NSJ-52</strain>
    </source>
</reference>
<dbReference type="PANTHER" id="PTHR43584:SF3">
    <property type="entry name" value="BIFUNCTIONAL PROTEIN GLMU"/>
    <property type="match status" value="1"/>
</dbReference>
<evidence type="ECO:0000256" key="1">
    <source>
        <dbReference type="ARBA" id="ARBA00001946"/>
    </source>
</evidence>
<accession>A0A8J6JR79</accession>
<evidence type="ECO:0000256" key="4">
    <source>
        <dbReference type="ARBA" id="ARBA00007947"/>
    </source>
</evidence>
<evidence type="ECO:0000256" key="10">
    <source>
        <dbReference type="ARBA" id="ARBA00022960"/>
    </source>
</evidence>
<keyword evidence="12" id="KW-0012">Acyltransferase</keyword>
<comment type="catalytic activity">
    <reaction evidence="15">
        <text>N-acetyl-alpha-D-glucosamine 1-phosphate + UTP + H(+) = UDP-N-acetyl-alpha-D-glucosamine + diphosphate</text>
        <dbReference type="Rhea" id="RHEA:13509"/>
        <dbReference type="ChEBI" id="CHEBI:15378"/>
        <dbReference type="ChEBI" id="CHEBI:33019"/>
        <dbReference type="ChEBI" id="CHEBI:46398"/>
        <dbReference type="ChEBI" id="CHEBI:57705"/>
        <dbReference type="ChEBI" id="CHEBI:57776"/>
        <dbReference type="EC" id="2.7.7.23"/>
    </reaction>
</comment>
<dbReference type="Proteomes" id="UP000607645">
    <property type="component" value="Unassembled WGS sequence"/>
</dbReference>
<sequence length="250" mass="26875">MKPARSAGHDRQGRREELLLNEELMRRVREEAQARLERVVALMEAGVQVLDPTTVYLDDSVTVGKGTLLLPGTVLRGKTVIGENCEIGPNTMIRDCTVGDNVTVNASQLNESVVEDDVKIGPFAYIRPHCHVGKGVKVGDFVELKNSRIGAGTKISHLTYVGDSDVGSGVNFGCGTVTVNYDGTTKFRTTIGDGAFIGCNTNLVAPVRVGDGAYTAAGSTITEDVPDDSLAIARSMQVVKKQWAAKRRKR</sequence>
<proteinExistence type="inferred from homology"/>
<keyword evidence="6" id="KW-0808">Transferase</keyword>
<dbReference type="InterPro" id="IPR038009">
    <property type="entry name" value="GlmU_C_LbH"/>
</dbReference>
<dbReference type="GO" id="GO:0008360">
    <property type="term" value="P:regulation of cell shape"/>
    <property type="evidence" value="ECO:0007669"/>
    <property type="project" value="UniProtKB-KW"/>
</dbReference>
<comment type="similarity">
    <text evidence="4">In the N-terminal section; belongs to the N-acetylglucosamine-1-phosphate uridyltransferase family.</text>
</comment>
<dbReference type="GO" id="GO:0046872">
    <property type="term" value="F:metal ion binding"/>
    <property type="evidence" value="ECO:0007669"/>
    <property type="project" value="UniProtKB-KW"/>
</dbReference>
<dbReference type="EMBL" id="JACOPQ010000022">
    <property type="protein sequence ID" value="MBC5738780.1"/>
    <property type="molecule type" value="Genomic_DNA"/>
</dbReference>
<keyword evidence="8" id="KW-0479">Metal-binding</keyword>
<evidence type="ECO:0000256" key="2">
    <source>
        <dbReference type="ARBA" id="ARBA00004496"/>
    </source>
</evidence>
<dbReference type="Gene3D" id="2.160.10.10">
    <property type="entry name" value="Hexapeptide repeat proteins"/>
    <property type="match status" value="1"/>
</dbReference>
<evidence type="ECO:0000256" key="14">
    <source>
        <dbReference type="ARBA" id="ARBA00048247"/>
    </source>
</evidence>
<evidence type="ECO:0000313" key="17">
    <source>
        <dbReference type="EMBL" id="MBC5738780.1"/>
    </source>
</evidence>
<dbReference type="GO" id="GO:0071555">
    <property type="term" value="P:cell wall organization"/>
    <property type="evidence" value="ECO:0007669"/>
    <property type="project" value="UniProtKB-KW"/>
</dbReference>
<dbReference type="AlphaFoldDB" id="A0A8J6JR79"/>
<dbReference type="InterPro" id="IPR011004">
    <property type="entry name" value="Trimer_LpxA-like_sf"/>
</dbReference>
<evidence type="ECO:0000256" key="12">
    <source>
        <dbReference type="ARBA" id="ARBA00023315"/>
    </source>
</evidence>
<keyword evidence="10" id="KW-0133">Cell shape</keyword>
<dbReference type="CDD" id="cd03353">
    <property type="entry name" value="LbH_GlmU_C"/>
    <property type="match status" value="1"/>
</dbReference>
<dbReference type="InterPro" id="IPR001451">
    <property type="entry name" value="Hexapep"/>
</dbReference>
<keyword evidence="13" id="KW-0961">Cell wall biogenesis/degradation</keyword>
<gene>
    <name evidence="17" type="ORF">H8S62_17360</name>
</gene>
<evidence type="ECO:0000256" key="16">
    <source>
        <dbReference type="ARBA" id="ARBA00049628"/>
    </source>
</evidence>
<protein>
    <submittedName>
        <fullName evidence="17">UDP-N-acetylglucosamine diphosphorylase</fullName>
    </submittedName>
</protein>
<keyword evidence="11" id="KW-0573">Peptidoglycan synthesis</keyword>
<evidence type="ECO:0000256" key="5">
    <source>
        <dbReference type="ARBA" id="ARBA00022490"/>
    </source>
</evidence>
<dbReference type="GO" id="GO:0009252">
    <property type="term" value="P:peptidoglycan biosynthetic process"/>
    <property type="evidence" value="ECO:0007669"/>
    <property type="project" value="UniProtKB-KW"/>
</dbReference>
<comment type="caution">
    <text evidence="17">The sequence shown here is derived from an EMBL/GenBank/DDBJ whole genome shotgun (WGS) entry which is preliminary data.</text>
</comment>
<keyword evidence="18" id="KW-1185">Reference proteome</keyword>